<accession>A0AA85EXA4</accession>
<dbReference type="AlphaFoldDB" id="A0AA85EXA4"/>
<reference evidence="1" key="1">
    <citation type="submission" date="2022-06" db="EMBL/GenBank/DDBJ databases">
        <authorList>
            <person name="Berger JAMES D."/>
            <person name="Berger JAMES D."/>
        </authorList>
    </citation>
    <scope>NUCLEOTIDE SEQUENCE [LARGE SCALE GENOMIC DNA]</scope>
</reference>
<protein>
    <submittedName>
        <fullName evidence="2">Uncharacterized protein</fullName>
    </submittedName>
</protein>
<organism evidence="1 2">
    <name type="scientific">Schistosoma rodhaini</name>
    <dbReference type="NCBI Taxonomy" id="6188"/>
    <lineage>
        <taxon>Eukaryota</taxon>
        <taxon>Metazoa</taxon>
        <taxon>Spiralia</taxon>
        <taxon>Lophotrochozoa</taxon>
        <taxon>Platyhelminthes</taxon>
        <taxon>Trematoda</taxon>
        <taxon>Digenea</taxon>
        <taxon>Strigeidida</taxon>
        <taxon>Schistosomatoidea</taxon>
        <taxon>Schistosomatidae</taxon>
        <taxon>Schistosoma</taxon>
    </lineage>
</organism>
<dbReference type="Proteomes" id="UP000050792">
    <property type="component" value="Unassembled WGS sequence"/>
</dbReference>
<dbReference type="WBParaSite" id="SRDH1_27870.1">
    <property type="protein sequence ID" value="SRDH1_27870.1"/>
    <property type="gene ID" value="SRDH1_27870"/>
</dbReference>
<evidence type="ECO:0000313" key="2">
    <source>
        <dbReference type="WBParaSite" id="SRDH1_27870.1"/>
    </source>
</evidence>
<name>A0AA85EXA4_9TREM</name>
<reference evidence="2" key="2">
    <citation type="submission" date="2023-11" db="UniProtKB">
        <authorList>
            <consortium name="WormBaseParasite"/>
        </authorList>
    </citation>
    <scope>IDENTIFICATION</scope>
</reference>
<proteinExistence type="predicted"/>
<sequence length="79" mass="9053">MNDKPRRIPLSFVNAVLTKAYLHYAHYYFTSPSTLMLAKFELPNHGFDESSRVCVTNCPRCLRSNRIAIRKGSSTFGKQ</sequence>
<evidence type="ECO:0000313" key="1">
    <source>
        <dbReference type="Proteomes" id="UP000050792"/>
    </source>
</evidence>
<keyword evidence="1" id="KW-1185">Reference proteome</keyword>